<feature type="region of interest" description="Disordered" evidence="1">
    <location>
        <begin position="101"/>
        <end position="125"/>
    </location>
</feature>
<reference evidence="2 3" key="1">
    <citation type="submission" date="2011-10" db="EMBL/GenBank/DDBJ databases">
        <title>The Improved High-Quality Draft genome of Leptonema illini DSM 21528.</title>
        <authorList>
            <consortium name="US DOE Joint Genome Institute (JGI-PGF)"/>
            <person name="Lucas S."/>
            <person name="Copeland A."/>
            <person name="Lapidus A."/>
            <person name="Glavina del Rio T."/>
            <person name="Dalin E."/>
            <person name="Tice H."/>
            <person name="Bruce D."/>
            <person name="Goodwin L."/>
            <person name="Pitluck S."/>
            <person name="Peters L."/>
            <person name="Mikhailova N."/>
            <person name="Held B."/>
            <person name="Kyrpides N."/>
            <person name="Mavromatis K."/>
            <person name="Ivanova N."/>
            <person name="Markowitz V."/>
            <person name="Cheng J.-F."/>
            <person name="Hugenholtz P."/>
            <person name="Woyke T."/>
            <person name="Wu D."/>
            <person name="Gronow S."/>
            <person name="Wellnitz S."/>
            <person name="Brambilla E.-M."/>
            <person name="Klenk H.-P."/>
            <person name="Eisen J.A."/>
        </authorList>
    </citation>
    <scope>NUCLEOTIDE SEQUENCE [LARGE SCALE GENOMIC DNA]</scope>
    <source>
        <strain evidence="2 3">DSM 21528</strain>
    </source>
</reference>
<organism evidence="2 3">
    <name type="scientific">Leptonema illini DSM 21528</name>
    <dbReference type="NCBI Taxonomy" id="929563"/>
    <lineage>
        <taxon>Bacteria</taxon>
        <taxon>Pseudomonadati</taxon>
        <taxon>Spirochaetota</taxon>
        <taxon>Spirochaetia</taxon>
        <taxon>Leptospirales</taxon>
        <taxon>Leptospiraceae</taxon>
        <taxon>Leptonema</taxon>
    </lineage>
</organism>
<dbReference type="Proteomes" id="UP000005737">
    <property type="component" value="Unassembled WGS sequence"/>
</dbReference>
<name>H2CDN8_9LEPT</name>
<dbReference type="EMBL" id="JH597773">
    <property type="protein sequence ID" value="EHQ07576.1"/>
    <property type="molecule type" value="Genomic_DNA"/>
</dbReference>
<protein>
    <submittedName>
        <fullName evidence="2">Uncharacterized protein</fullName>
    </submittedName>
</protein>
<keyword evidence="3" id="KW-1185">Reference proteome</keyword>
<sequence length="125" mass="13557">MATVTWSYIMPKMLFHLPLHRYRSLAILLLLATLSSGLTGLTNRPETDSNSAICSNRPAWSGPVSISQESPSQSPIVANNQPAIEAKPESTYAPVQLTSAAAFEREQEPRTAQRPPFSARAPPLG</sequence>
<proteinExistence type="predicted"/>
<evidence type="ECO:0000313" key="2">
    <source>
        <dbReference type="EMBL" id="EHQ07576.1"/>
    </source>
</evidence>
<gene>
    <name evidence="2" type="ORF">Lepil_2907</name>
</gene>
<dbReference type="HOGENOM" id="CLU_1989899_0_0_12"/>
<dbReference type="STRING" id="183.GCA_002009735_01629"/>
<accession>H2CDN8</accession>
<dbReference type="RefSeq" id="WP_002773585.1">
    <property type="nucleotide sequence ID" value="NZ_JH597773.1"/>
</dbReference>
<evidence type="ECO:0000256" key="1">
    <source>
        <dbReference type="SAM" id="MobiDB-lite"/>
    </source>
</evidence>
<dbReference type="AlphaFoldDB" id="H2CDN8"/>
<evidence type="ECO:0000313" key="3">
    <source>
        <dbReference type="Proteomes" id="UP000005737"/>
    </source>
</evidence>